<feature type="transmembrane region" description="Helical" evidence="1">
    <location>
        <begin position="81"/>
        <end position="100"/>
    </location>
</feature>
<evidence type="ECO:0000313" key="4">
    <source>
        <dbReference type="Proteomes" id="UP000682713"/>
    </source>
</evidence>
<evidence type="ECO:0000259" key="2">
    <source>
        <dbReference type="Pfam" id="PF18917"/>
    </source>
</evidence>
<proteinExistence type="predicted"/>
<dbReference type="EMBL" id="JAGYPJ010000001">
    <property type="protein sequence ID" value="MBS4199837.1"/>
    <property type="molecule type" value="Genomic_DNA"/>
</dbReference>
<sequence>MKKKSYLSGVILIGFGIYFLFQQYHFSLFEGFYTWPTLLVIVGLGFLANGYVGKDYESILPGVVLTGLGLHFHIANKLDEWPDHSGIFLLLIAIGILLTYVKTGTNLFQGLIFLAMATLLLFFDRLLVWANNQGHNLTSISQFWPYIFIILGAYFLFVKRAK</sequence>
<evidence type="ECO:0000256" key="1">
    <source>
        <dbReference type="SAM" id="Phobius"/>
    </source>
</evidence>
<feature type="transmembrane region" description="Helical" evidence="1">
    <location>
        <begin position="7"/>
        <end position="26"/>
    </location>
</feature>
<dbReference type="Proteomes" id="UP000682713">
    <property type="component" value="Unassembled WGS sequence"/>
</dbReference>
<feature type="transmembrane region" description="Helical" evidence="1">
    <location>
        <begin position="32"/>
        <end position="52"/>
    </location>
</feature>
<feature type="transmembrane region" description="Helical" evidence="1">
    <location>
        <begin position="107"/>
        <end position="123"/>
    </location>
</feature>
<dbReference type="Pfam" id="PF18917">
    <property type="entry name" value="LiaI-LiaF-like_TM1"/>
    <property type="match status" value="1"/>
</dbReference>
<feature type="transmembrane region" description="Helical" evidence="1">
    <location>
        <begin position="143"/>
        <end position="158"/>
    </location>
</feature>
<keyword evidence="1" id="KW-1133">Transmembrane helix</keyword>
<dbReference type="AlphaFoldDB" id="A0A942TPS5"/>
<keyword evidence="4" id="KW-1185">Reference proteome</keyword>
<keyword evidence="1" id="KW-0472">Membrane</keyword>
<gene>
    <name evidence="3" type="ORF">KHA93_09220</name>
</gene>
<protein>
    <recommendedName>
        <fullName evidence="2">LiaI-LiaF-like transmembrane region domain-containing protein</fullName>
    </recommendedName>
</protein>
<comment type="caution">
    <text evidence="3">The sequence shown here is derived from an EMBL/GenBank/DDBJ whole genome shotgun (WGS) entry which is preliminary data.</text>
</comment>
<accession>A0A942TPS5</accession>
<reference evidence="3 4" key="1">
    <citation type="submission" date="2021-05" db="EMBL/GenBank/DDBJ databases">
        <title>Novel Bacillus species.</title>
        <authorList>
            <person name="Liu G."/>
        </authorList>
    </citation>
    <scope>NUCLEOTIDE SEQUENCE [LARGE SCALE GENOMIC DNA]</scope>
    <source>
        <strain evidence="3 4">FJAT-49732</strain>
    </source>
</reference>
<feature type="transmembrane region" description="Helical" evidence="1">
    <location>
        <begin position="59"/>
        <end position="75"/>
    </location>
</feature>
<dbReference type="InterPro" id="IPR043726">
    <property type="entry name" value="LiaI-LiaF-like_TM1"/>
</dbReference>
<organism evidence="3 4">
    <name type="scientific">Lederbergia citrisecunda</name>
    <dbReference type="NCBI Taxonomy" id="2833583"/>
    <lineage>
        <taxon>Bacteria</taxon>
        <taxon>Bacillati</taxon>
        <taxon>Bacillota</taxon>
        <taxon>Bacilli</taxon>
        <taxon>Bacillales</taxon>
        <taxon>Bacillaceae</taxon>
        <taxon>Lederbergia</taxon>
    </lineage>
</organism>
<name>A0A942TPS5_9BACI</name>
<evidence type="ECO:0000313" key="3">
    <source>
        <dbReference type="EMBL" id="MBS4199837.1"/>
    </source>
</evidence>
<keyword evidence="1" id="KW-0812">Transmembrane</keyword>
<feature type="domain" description="LiaI-LiaF-like transmembrane region" evidence="2">
    <location>
        <begin position="7"/>
        <end position="47"/>
    </location>
</feature>
<dbReference type="RefSeq" id="WP_213110473.1">
    <property type="nucleotide sequence ID" value="NZ_JAGYPJ010000001.1"/>
</dbReference>